<proteinExistence type="predicted"/>
<reference evidence="2" key="1">
    <citation type="journal article" date="2021" name="Genome Biol. Evol.">
        <title>The assembled and annotated genome of the fairy-ring fungus Marasmius oreades.</title>
        <authorList>
            <person name="Hiltunen M."/>
            <person name="Ament-Velasquez S.L."/>
            <person name="Johannesson H."/>
        </authorList>
    </citation>
    <scope>NUCLEOTIDE SEQUENCE</scope>
    <source>
        <strain evidence="2">03SP1</strain>
    </source>
</reference>
<evidence type="ECO:0000313" key="2">
    <source>
        <dbReference type="EMBL" id="KAG7093100.1"/>
    </source>
</evidence>
<dbReference type="Proteomes" id="UP001049176">
    <property type="component" value="Chromosome 5"/>
</dbReference>
<keyword evidence="3" id="KW-1185">Reference proteome</keyword>
<feature type="region of interest" description="Disordered" evidence="1">
    <location>
        <begin position="22"/>
        <end position="41"/>
    </location>
</feature>
<organism evidence="2 3">
    <name type="scientific">Marasmius oreades</name>
    <name type="common">fairy-ring Marasmius</name>
    <dbReference type="NCBI Taxonomy" id="181124"/>
    <lineage>
        <taxon>Eukaryota</taxon>
        <taxon>Fungi</taxon>
        <taxon>Dikarya</taxon>
        <taxon>Basidiomycota</taxon>
        <taxon>Agaricomycotina</taxon>
        <taxon>Agaricomycetes</taxon>
        <taxon>Agaricomycetidae</taxon>
        <taxon>Agaricales</taxon>
        <taxon>Marasmiineae</taxon>
        <taxon>Marasmiaceae</taxon>
        <taxon>Marasmius</taxon>
    </lineage>
</organism>
<dbReference type="GeneID" id="66078462"/>
<dbReference type="RefSeq" id="XP_043009570.1">
    <property type="nucleotide sequence ID" value="XM_043154279.1"/>
</dbReference>
<comment type="caution">
    <text evidence="2">The sequence shown here is derived from an EMBL/GenBank/DDBJ whole genome shotgun (WGS) entry which is preliminary data.</text>
</comment>
<accession>A0A9P7S101</accession>
<gene>
    <name evidence="2" type="ORF">E1B28_009386</name>
</gene>
<evidence type="ECO:0000256" key="1">
    <source>
        <dbReference type="SAM" id="MobiDB-lite"/>
    </source>
</evidence>
<dbReference type="KEGG" id="more:E1B28_009386"/>
<name>A0A9P7S101_9AGAR</name>
<dbReference type="AlphaFoldDB" id="A0A9P7S101"/>
<protein>
    <submittedName>
        <fullName evidence="2">Uncharacterized protein</fullName>
    </submittedName>
</protein>
<sequence>MFFPVQKRSSSSSLIHKIRSSLSAVSNSSRENQDRASFGHETCTIRRRHTKTPSLHIPKHSTINIKDRLSKFGSEAYDEEMKLLNNITWLSELVLCKDGNMIDAGGNKGRMVNKNMRGMQELRLGTQSITTYVSWRIEGRDQRVLSDGEPHPAWGL</sequence>
<dbReference type="EMBL" id="CM032185">
    <property type="protein sequence ID" value="KAG7093100.1"/>
    <property type="molecule type" value="Genomic_DNA"/>
</dbReference>
<evidence type="ECO:0000313" key="3">
    <source>
        <dbReference type="Proteomes" id="UP001049176"/>
    </source>
</evidence>